<proteinExistence type="predicted"/>
<accession>A0A672MWR0</accession>
<organism evidence="1 2">
    <name type="scientific">Sinocyclocheilus grahami</name>
    <name type="common">Dianchi golden-line fish</name>
    <name type="synonym">Barbus grahami</name>
    <dbReference type="NCBI Taxonomy" id="75366"/>
    <lineage>
        <taxon>Eukaryota</taxon>
        <taxon>Metazoa</taxon>
        <taxon>Chordata</taxon>
        <taxon>Craniata</taxon>
        <taxon>Vertebrata</taxon>
        <taxon>Euteleostomi</taxon>
        <taxon>Actinopterygii</taxon>
        <taxon>Neopterygii</taxon>
        <taxon>Teleostei</taxon>
        <taxon>Ostariophysi</taxon>
        <taxon>Cypriniformes</taxon>
        <taxon>Cyprinidae</taxon>
        <taxon>Cyprininae</taxon>
        <taxon>Sinocyclocheilus</taxon>
    </lineage>
</organism>
<reference evidence="1" key="2">
    <citation type="submission" date="2025-09" db="UniProtKB">
        <authorList>
            <consortium name="Ensembl"/>
        </authorList>
    </citation>
    <scope>IDENTIFICATION</scope>
</reference>
<sequence length="111" mass="12991">MLQNMRPDDIVSKYVGSFTYAQAGANRMMSVLHEKATVKKEELYEVVGNNDYHVSHLLDEKYKLTWNCEHFSHQVQLSVLVNYNVLVNVLNFKITALQGCIMVKYFTFIYY</sequence>
<dbReference type="AlphaFoldDB" id="A0A672MWR0"/>
<dbReference type="Proteomes" id="UP000472262">
    <property type="component" value="Unassembled WGS sequence"/>
</dbReference>
<evidence type="ECO:0000313" key="2">
    <source>
        <dbReference type="Proteomes" id="UP000472262"/>
    </source>
</evidence>
<evidence type="ECO:0000313" key="1">
    <source>
        <dbReference type="Ensembl" id="ENSSGRP00000041754.1"/>
    </source>
</evidence>
<dbReference type="Ensembl" id="ENSSGRT00000044739.1">
    <property type="protein sequence ID" value="ENSSGRP00000041754.1"/>
    <property type="gene ID" value="ENSSGRG00000022661.1"/>
</dbReference>
<reference evidence="1" key="1">
    <citation type="submission" date="2025-08" db="UniProtKB">
        <authorList>
            <consortium name="Ensembl"/>
        </authorList>
    </citation>
    <scope>IDENTIFICATION</scope>
</reference>
<dbReference type="InParanoid" id="A0A672MWR0"/>
<protein>
    <submittedName>
        <fullName evidence="1">Uncharacterized protein</fullName>
    </submittedName>
</protein>
<name>A0A672MWR0_SINGR</name>
<keyword evidence="2" id="KW-1185">Reference proteome</keyword>